<dbReference type="InterPro" id="IPR050807">
    <property type="entry name" value="TransReg_Diox_bact_type"/>
</dbReference>
<feature type="domain" description="HTH cro/C1-type" evidence="4">
    <location>
        <begin position="12"/>
        <end position="66"/>
    </location>
</feature>
<dbReference type="SUPFAM" id="SSF47413">
    <property type="entry name" value="lambda repressor-like DNA-binding domains"/>
    <property type="match status" value="1"/>
</dbReference>
<organism evidence="5">
    <name type="scientific">Paenibacillus sp. BIHB 4019</name>
    <dbReference type="NCBI Taxonomy" id="1870819"/>
    <lineage>
        <taxon>Bacteria</taxon>
        <taxon>Bacillati</taxon>
        <taxon>Bacillota</taxon>
        <taxon>Bacilli</taxon>
        <taxon>Bacillales</taxon>
        <taxon>Paenibacillaceae</taxon>
        <taxon>Paenibacillus</taxon>
    </lineage>
</organism>
<dbReference type="PANTHER" id="PTHR46797">
    <property type="entry name" value="HTH-TYPE TRANSCRIPTIONAL REGULATOR"/>
    <property type="match status" value="1"/>
</dbReference>
<evidence type="ECO:0000259" key="4">
    <source>
        <dbReference type="PROSITE" id="PS50943"/>
    </source>
</evidence>
<dbReference type="SMART" id="SM00530">
    <property type="entry name" value="HTH_XRE"/>
    <property type="match status" value="1"/>
</dbReference>
<dbReference type="PANTHER" id="PTHR46797:SF23">
    <property type="entry name" value="HTH-TYPE TRANSCRIPTIONAL REGULATOR SUTR"/>
    <property type="match status" value="1"/>
</dbReference>
<keyword evidence="1" id="KW-0805">Transcription regulation</keyword>
<dbReference type="CDD" id="cd00093">
    <property type="entry name" value="HTH_XRE"/>
    <property type="match status" value="1"/>
</dbReference>
<evidence type="ECO:0000256" key="2">
    <source>
        <dbReference type="ARBA" id="ARBA00023125"/>
    </source>
</evidence>
<dbReference type="Gene3D" id="1.10.260.40">
    <property type="entry name" value="lambda repressor-like DNA-binding domains"/>
    <property type="match status" value="1"/>
</dbReference>
<evidence type="ECO:0000256" key="1">
    <source>
        <dbReference type="ARBA" id="ARBA00023015"/>
    </source>
</evidence>
<reference evidence="5" key="1">
    <citation type="submission" date="2016-08" db="EMBL/GenBank/DDBJ databases">
        <title>Complete Genome Seqeunce of Paenibacillus sp. BIHB 4019 from tea rhizoplane.</title>
        <authorList>
            <person name="Thakur R."/>
            <person name="Swarnkar M.K."/>
            <person name="Gulati A."/>
        </authorList>
    </citation>
    <scope>NUCLEOTIDE SEQUENCE [LARGE SCALE GENOMIC DNA]</scope>
    <source>
        <strain evidence="5">BIHB4019</strain>
    </source>
</reference>
<name>A0A1B2DBI9_9BACL</name>
<evidence type="ECO:0000256" key="3">
    <source>
        <dbReference type="ARBA" id="ARBA00023163"/>
    </source>
</evidence>
<dbReference type="Pfam" id="PF01381">
    <property type="entry name" value="HTH_3"/>
    <property type="match status" value="1"/>
</dbReference>
<protein>
    <recommendedName>
        <fullName evidence="4">HTH cro/C1-type domain-containing protein</fullName>
    </recommendedName>
</protein>
<dbReference type="GO" id="GO:0003700">
    <property type="term" value="F:DNA-binding transcription factor activity"/>
    <property type="evidence" value="ECO:0007669"/>
    <property type="project" value="TreeGrafter"/>
</dbReference>
<keyword evidence="2" id="KW-0238">DNA-binding</keyword>
<dbReference type="InterPro" id="IPR001387">
    <property type="entry name" value="Cro/C1-type_HTH"/>
</dbReference>
<dbReference type="GO" id="GO:0005829">
    <property type="term" value="C:cytosol"/>
    <property type="evidence" value="ECO:0007669"/>
    <property type="project" value="TreeGrafter"/>
</dbReference>
<dbReference type="InterPro" id="IPR010982">
    <property type="entry name" value="Lambda_DNA-bd_dom_sf"/>
</dbReference>
<accession>A0A1B2DBI9</accession>
<gene>
    <name evidence="5" type="ORF">BBD42_00200</name>
</gene>
<evidence type="ECO:0000313" key="5">
    <source>
        <dbReference type="EMBL" id="ANY65071.1"/>
    </source>
</evidence>
<dbReference type="RefSeq" id="WP_046228758.1">
    <property type="nucleotide sequence ID" value="NZ_CP016808.1"/>
</dbReference>
<keyword evidence="3" id="KW-0804">Transcription</keyword>
<sequence>MSKFARYIGDNIRTLRKMRGLSQEQLALRADINASYMGQVERGEKSPTVDVLGKIAAALDSPLEQLVHLDASQQTSPEDNSYADKIAHQLHGLTVKEQEAVYKFVKQLVQFKELD</sequence>
<proteinExistence type="predicted"/>
<dbReference type="EMBL" id="CP016808">
    <property type="protein sequence ID" value="ANY65071.1"/>
    <property type="molecule type" value="Genomic_DNA"/>
</dbReference>
<dbReference type="GO" id="GO:0003677">
    <property type="term" value="F:DNA binding"/>
    <property type="evidence" value="ECO:0007669"/>
    <property type="project" value="UniProtKB-KW"/>
</dbReference>
<dbReference type="PROSITE" id="PS50943">
    <property type="entry name" value="HTH_CROC1"/>
    <property type="match status" value="1"/>
</dbReference>
<dbReference type="AlphaFoldDB" id="A0A1B2DBI9"/>